<evidence type="ECO:0000313" key="5">
    <source>
        <dbReference type="EMBL" id="RYC15724.1"/>
    </source>
</evidence>
<evidence type="ECO:0000313" key="6">
    <source>
        <dbReference type="Proteomes" id="UP000291088"/>
    </source>
</evidence>
<dbReference type="Pfam" id="PF02626">
    <property type="entry name" value="CT_A_B"/>
    <property type="match status" value="1"/>
</dbReference>
<dbReference type="GO" id="GO:0016787">
    <property type="term" value="F:hydrolase activity"/>
    <property type="evidence" value="ECO:0007669"/>
    <property type="project" value="UniProtKB-KW"/>
</dbReference>
<accession>A0A4Q2TFA7</accession>
<dbReference type="GO" id="GO:0005524">
    <property type="term" value="F:ATP binding"/>
    <property type="evidence" value="ECO:0007669"/>
    <property type="project" value="UniProtKB-KW"/>
</dbReference>
<keyword evidence="3" id="KW-0067">ATP-binding</keyword>
<dbReference type="AlphaFoldDB" id="A0A4Q2TFA7"/>
<dbReference type="Proteomes" id="UP000291088">
    <property type="component" value="Unassembled WGS sequence"/>
</dbReference>
<evidence type="ECO:0000256" key="2">
    <source>
        <dbReference type="ARBA" id="ARBA00022801"/>
    </source>
</evidence>
<dbReference type="SUPFAM" id="SSF50891">
    <property type="entry name" value="Cyclophilin-like"/>
    <property type="match status" value="1"/>
</dbReference>
<dbReference type="NCBIfam" id="TIGR00724">
    <property type="entry name" value="urea_amlyse_rel"/>
    <property type="match status" value="1"/>
</dbReference>
<keyword evidence="2" id="KW-0378">Hydrolase</keyword>
<keyword evidence="1" id="KW-0547">Nucleotide-binding</keyword>
<evidence type="ECO:0000256" key="3">
    <source>
        <dbReference type="ARBA" id="ARBA00022840"/>
    </source>
</evidence>
<proteinExistence type="predicted"/>
<reference evidence="5 6" key="1">
    <citation type="submission" date="2019-01" db="EMBL/GenBank/DDBJ databases">
        <authorList>
            <person name="Deng T."/>
        </authorList>
    </citation>
    <scope>NUCLEOTIDE SEQUENCE [LARGE SCALE GENOMIC DNA]</scope>
    <source>
        <strain evidence="5 6">F8825</strain>
    </source>
</reference>
<sequence>MAIKVQHPGLATTVQDLGRPGYFHLGIPLGGAMDRLALKAANLLVGNEEGAAGLEAVFVGPKLEFTEDAMVAVTGAEMPIRVDGEEKPGWTAFKVKAGQVLSFDFLKTGARIYIAVSGGIDVPLALGSRSTYAIGALGGFKGRPIAAGDELPVGAAGAAVEGKSIPEALRRGPGMPAELRVLPGLYWHRITEESGKNFFEDTWKVAPEADRMGYRFRGGRKLDFVPRTPPFGAGSDPSNIVDSCYPYGSIQVPGGTEPIILHRDAVSGGGYFMLGTVISADMDLIGQLQPHTPTRFVKVDMETALSARKERAALINQIRNLF</sequence>
<keyword evidence="5" id="KW-0808">Transferase</keyword>
<dbReference type="GO" id="GO:0016740">
    <property type="term" value="F:transferase activity"/>
    <property type="evidence" value="ECO:0007669"/>
    <property type="project" value="UniProtKB-KW"/>
</dbReference>
<dbReference type="InterPro" id="IPR029000">
    <property type="entry name" value="Cyclophilin-like_dom_sf"/>
</dbReference>
<name>A0A4Q2TFA7_9HYPH</name>
<dbReference type="InterPro" id="IPR052708">
    <property type="entry name" value="PxpC"/>
</dbReference>
<gene>
    <name evidence="5" type="ORF">EUU22_08885</name>
</gene>
<dbReference type="Gene3D" id="2.40.100.10">
    <property type="entry name" value="Cyclophilin-like"/>
    <property type="match status" value="1"/>
</dbReference>
<comment type="caution">
    <text evidence="5">The sequence shown here is derived from an EMBL/GenBank/DDBJ whole genome shotgun (WGS) entry which is preliminary data.</text>
</comment>
<protein>
    <submittedName>
        <fullName evidence="5">Biotin-dependent carboxyltransferase</fullName>
    </submittedName>
</protein>
<dbReference type="RefSeq" id="WP_129331660.1">
    <property type="nucleotide sequence ID" value="NZ_SDVB01000191.1"/>
</dbReference>
<evidence type="ECO:0000256" key="1">
    <source>
        <dbReference type="ARBA" id="ARBA00022741"/>
    </source>
</evidence>
<dbReference type="EMBL" id="SDVB01000191">
    <property type="protein sequence ID" value="RYC15724.1"/>
    <property type="molecule type" value="Genomic_DNA"/>
</dbReference>
<dbReference type="PANTHER" id="PTHR43309">
    <property type="entry name" value="5-OXOPROLINASE SUBUNIT C"/>
    <property type="match status" value="1"/>
</dbReference>
<dbReference type="InterPro" id="IPR003778">
    <property type="entry name" value="CT_A_B"/>
</dbReference>
<dbReference type="SMART" id="SM00797">
    <property type="entry name" value="AHS2"/>
    <property type="match status" value="1"/>
</dbReference>
<feature type="domain" description="Carboxyltransferase" evidence="4">
    <location>
        <begin position="24"/>
        <end position="314"/>
    </location>
</feature>
<dbReference type="OrthoDB" id="9768696at2"/>
<evidence type="ECO:0000259" key="4">
    <source>
        <dbReference type="SMART" id="SM00797"/>
    </source>
</evidence>
<dbReference type="PANTHER" id="PTHR43309:SF3">
    <property type="entry name" value="5-OXOPROLINASE SUBUNIT C"/>
    <property type="match status" value="1"/>
</dbReference>
<keyword evidence="6" id="KW-1185">Reference proteome</keyword>
<organism evidence="5 6">
    <name type="scientific">Ciceribacter ferrooxidans</name>
    <dbReference type="NCBI Taxonomy" id="2509717"/>
    <lineage>
        <taxon>Bacteria</taxon>
        <taxon>Pseudomonadati</taxon>
        <taxon>Pseudomonadota</taxon>
        <taxon>Alphaproteobacteria</taxon>
        <taxon>Hyphomicrobiales</taxon>
        <taxon>Rhizobiaceae</taxon>
        <taxon>Ciceribacter</taxon>
    </lineage>
</organism>